<dbReference type="GO" id="GO:0006355">
    <property type="term" value="P:regulation of DNA-templated transcription"/>
    <property type="evidence" value="ECO:0007669"/>
    <property type="project" value="InterPro"/>
</dbReference>
<dbReference type="InterPro" id="IPR008651">
    <property type="entry name" value="Uncharacterised_HicB"/>
</dbReference>
<reference evidence="2 3" key="1">
    <citation type="submission" date="2020-08" db="EMBL/GenBank/DDBJ databases">
        <title>Genomic Encyclopedia of Type Strains, Phase III (KMG-III): the genomes of soil and plant-associated and newly described type strains.</title>
        <authorList>
            <person name="Whitman W."/>
        </authorList>
    </citation>
    <scope>NUCLEOTIDE SEQUENCE [LARGE SCALE GENOMIC DNA]</scope>
    <source>
        <strain evidence="2 3">CECT 8577</strain>
    </source>
</reference>
<feature type="compositionally biased region" description="Low complexity" evidence="1">
    <location>
        <begin position="85"/>
        <end position="98"/>
    </location>
</feature>
<evidence type="ECO:0000256" key="1">
    <source>
        <dbReference type="SAM" id="MobiDB-lite"/>
    </source>
</evidence>
<name>A0A839S3R7_9PSEU</name>
<organism evidence="2 3">
    <name type="scientific">Prauserella isguenensis</name>
    <dbReference type="NCBI Taxonomy" id="1470180"/>
    <lineage>
        <taxon>Bacteria</taxon>
        <taxon>Bacillati</taxon>
        <taxon>Actinomycetota</taxon>
        <taxon>Actinomycetes</taxon>
        <taxon>Pseudonocardiales</taxon>
        <taxon>Pseudonocardiaceae</taxon>
        <taxon>Prauserella</taxon>
    </lineage>
</organism>
<dbReference type="AlphaFoldDB" id="A0A839S3R7"/>
<dbReference type="EMBL" id="JACHWU010000002">
    <property type="protein sequence ID" value="MBB3051337.1"/>
    <property type="molecule type" value="Genomic_DNA"/>
</dbReference>
<dbReference type="Proteomes" id="UP000550714">
    <property type="component" value="Unassembled WGS sequence"/>
</dbReference>
<feature type="compositionally biased region" description="Gly residues" evidence="1">
    <location>
        <begin position="127"/>
        <end position="142"/>
    </location>
</feature>
<keyword evidence="3" id="KW-1185">Reference proteome</keyword>
<dbReference type="SUPFAM" id="SSF47598">
    <property type="entry name" value="Ribbon-helix-helix"/>
    <property type="match status" value="1"/>
</dbReference>
<dbReference type="Gene3D" id="1.20.5.780">
    <property type="entry name" value="Single helix bin"/>
    <property type="match status" value="1"/>
</dbReference>
<dbReference type="RefSeq" id="WP_183653037.1">
    <property type="nucleotide sequence ID" value="NZ_JACHWU010000002.1"/>
</dbReference>
<feature type="region of interest" description="Disordered" evidence="1">
    <location>
        <begin position="188"/>
        <end position="236"/>
    </location>
</feature>
<sequence length="236" mass="23891">MDLTPYLDRLREDLATSASAGDQDMKRTAAVLSAALEPAARLTLMNALADMAAEVTAHLHDQVVDVRLDGRDVRVVVTGPEPRSDATASASASASGADDATHGSDDITGDTIRGSGQGRDGTDDRGTGAGGPGAGGFGDMAGAGGDISRITLRIVEQIKAQAEQAAAAQGQSLNAFVAQAVQQAVRGGLQGHGHKGGQRDASETSGRGRAGERGDCGPGARSEGTTRSHLHGWVEG</sequence>
<evidence type="ECO:0008006" key="4">
    <source>
        <dbReference type="Google" id="ProtNLM"/>
    </source>
</evidence>
<gene>
    <name evidence="2" type="ORF">FHS23_002360</name>
</gene>
<comment type="caution">
    <text evidence="2">The sequence shown here is derived from an EMBL/GenBank/DDBJ whole genome shotgun (WGS) entry which is preliminary data.</text>
</comment>
<proteinExistence type="predicted"/>
<dbReference type="InterPro" id="IPR010985">
    <property type="entry name" value="Ribbon_hlx_hlx"/>
</dbReference>
<feature type="region of interest" description="Disordered" evidence="1">
    <location>
        <begin position="77"/>
        <end position="142"/>
    </location>
</feature>
<dbReference type="Pfam" id="PF05534">
    <property type="entry name" value="HicB"/>
    <property type="match status" value="1"/>
</dbReference>
<accession>A0A839S3R7</accession>
<evidence type="ECO:0000313" key="3">
    <source>
        <dbReference type="Proteomes" id="UP000550714"/>
    </source>
</evidence>
<protein>
    <recommendedName>
        <fullName evidence="4">HicB-like protein involved in pilus formation</fullName>
    </recommendedName>
</protein>
<evidence type="ECO:0000313" key="2">
    <source>
        <dbReference type="EMBL" id="MBB3051337.1"/>
    </source>
</evidence>